<dbReference type="AlphaFoldDB" id="A0A935IP53"/>
<evidence type="ECO:0000313" key="3">
    <source>
        <dbReference type="Proteomes" id="UP000726105"/>
    </source>
</evidence>
<comment type="caution">
    <text evidence="2">The sequence shown here is derived from an EMBL/GenBank/DDBJ whole genome shotgun (WGS) entry which is preliminary data.</text>
</comment>
<accession>A0A935IP53</accession>
<dbReference type="SUPFAM" id="SSF52540">
    <property type="entry name" value="P-loop containing nucleoside triphosphate hydrolases"/>
    <property type="match status" value="1"/>
</dbReference>
<evidence type="ECO:0000259" key="1">
    <source>
        <dbReference type="Pfam" id="PF00350"/>
    </source>
</evidence>
<dbReference type="Pfam" id="PF00350">
    <property type="entry name" value="Dynamin_N"/>
    <property type="match status" value="1"/>
</dbReference>
<sequence>MCRRGRRARPLGHRPRSTGRCSCAADDLERRLAEPLRLAIAGIVKAGKSTLLNAIVGERVAATDAGECTRLVTWYRHATTRSVSVVARDGTST</sequence>
<feature type="non-terminal residue" evidence="2">
    <location>
        <position position="93"/>
    </location>
</feature>
<proteinExistence type="predicted"/>
<name>A0A935IP53_9MICO</name>
<dbReference type="InterPro" id="IPR045063">
    <property type="entry name" value="Dynamin_N"/>
</dbReference>
<feature type="domain" description="Dynamin N-terminal" evidence="1">
    <location>
        <begin position="39"/>
        <end position="83"/>
    </location>
</feature>
<dbReference type="EMBL" id="JADJIB010000012">
    <property type="protein sequence ID" value="MBK7274790.1"/>
    <property type="molecule type" value="Genomic_DNA"/>
</dbReference>
<gene>
    <name evidence="2" type="ORF">IPI13_17140</name>
</gene>
<evidence type="ECO:0000313" key="2">
    <source>
        <dbReference type="EMBL" id="MBK7274790.1"/>
    </source>
</evidence>
<dbReference type="InterPro" id="IPR027417">
    <property type="entry name" value="P-loop_NTPase"/>
</dbReference>
<dbReference type="Gene3D" id="3.40.50.300">
    <property type="entry name" value="P-loop containing nucleotide triphosphate hydrolases"/>
    <property type="match status" value="1"/>
</dbReference>
<organism evidence="2 3">
    <name type="scientific">Candidatus Phosphoribacter hodrii</name>
    <dbReference type="NCBI Taxonomy" id="2953743"/>
    <lineage>
        <taxon>Bacteria</taxon>
        <taxon>Bacillati</taxon>
        <taxon>Actinomycetota</taxon>
        <taxon>Actinomycetes</taxon>
        <taxon>Micrococcales</taxon>
        <taxon>Dermatophilaceae</taxon>
        <taxon>Candidatus Phosphoribacter</taxon>
    </lineage>
</organism>
<protein>
    <submittedName>
        <fullName evidence="2">Dynamin family protein</fullName>
    </submittedName>
</protein>
<dbReference type="Proteomes" id="UP000726105">
    <property type="component" value="Unassembled WGS sequence"/>
</dbReference>
<reference evidence="2 3" key="1">
    <citation type="submission" date="2020-10" db="EMBL/GenBank/DDBJ databases">
        <title>Connecting structure to function with the recovery of over 1000 high-quality activated sludge metagenome-assembled genomes encoding full-length rRNA genes using long-read sequencing.</title>
        <authorList>
            <person name="Singleton C.M."/>
            <person name="Petriglieri F."/>
            <person name="Kristensen J.M."/>
            <person name="Kirkegaard R.H."/>
            <person name="Michaelsen T.Y."/>
            <person name="Andersen M.H."/>
            <person name="Karst S.M."/>
            <person name="Dueholm M.S."/>
            <person name="Nielsen P.H."/>
            <person name="Albertsen M."/>
        </authorList>
    </citation>
    <scope>NUCLEOTIDE SEQUENCE [LARGE SCALE GENOMIC DNA]</scope>
    <source>
        <strain evidence="2">Ega_18-Q3-R5-49_MAXAC.001</strain>
    </source>
</reference>